<evidence type="ECO:0000313" key="2">
    <source>
        <dbReference type="EnsemblMetazoa" id="AFUN014167-PA"/>
    </source>
</evidence>
<evidence type="ECO:0000256" key="1">
    <source>
        <dbReference type="SAM" id="SignalP"/>
    </source>
</evidence>
<sequence>MKHLKIVILFVIFVIMGIVGSEEIDVTTTKVDPSPVVTQRYTPLYPCEDSVGVIRECPP</sequence>
<keyword evidence="1" id="KW-0732">Signal</keyword>
<feature type="chain" id="PRO_5008135284" evidence="1">
    <location>
        <begin position="22"/>
        <end position="59"/>
    </location>
</feature>
<organism evidence="2">
    <name type="scientific">Anopheles funestus</name>
    <name type="common">African malaria mosquito</name>
    <dbReference type="NCBI Taxonomy" id="62324"/>
    <lineage>
        <taxon>Eukaryota</taxon>
        <taxon>Metazoa</taxon>
        <taxon>Ecdysozoa</taxon>
        <taxon>Arthropoda</taxon>
        <taxon>Hexapoda</taxon>
        <taxon>Insecta</taxon>
        <taxon>Pterygota</taxon>
        <taxon>Neoptera</taxon>
        <taxon>Endopterygota</taxon>
        <taxon>Diptera</taxon>
        <taxon>Nematocera</taxon>
        <taxon>Culicoidea</taxon>
        <taxon>Culicidae</taxon>
        <taxon>Anophelinae</taxon>
        <taxon>Anopheles</taxon>
    </lineage>
</organism>
<reference evidence="2" key="1">
    <citation type="submission" date="2020-05" db="UniProtKB">
        <authorList>
            <consortium name="EnsemblMetazoa"/>
        </authorList>
    </citation>
    <scope>IDENTIFICATION</scope>
    <source>
        <strain evidence="2">FUMOZ</strain>
    </source>
</reference>
<dbReference type="EnsemblMetazoa" id="AFUN014167-RA">
    <property type="protein sequence ID" value="AFUN014167-PA"/>
    <property type="gene ID" value="AFUN014167"/>
</dbReference>
<dbReference type="VEuPathDB" id="VectorBase:AFUN014167"/>
<dbReference type="AlphaFoldDB" id="A0A182S100"/>
<proteinExistence type="predicted"/>
<name>A0A182S100_ANOFN</name>
<protein>
    <submittedName>
        <fullName evidence="2">Uncharacterized protein</fullName>
    </submittedName>
</protein>
<accession>A0A182S100</accession>
<feature type="signal peptide" evidence="1">
    <location>
        <begin position="1"/>
        <end position="21"/>
    </location>
</feature>